<dbReference type="InterPro" id="IPR034641">
    <property type="entry name" value="RGL11"/>
</dbReference>
<keyword evidence="1" id="KW-0732">Signal</keyword>
<protein>
    <recommendedName>
        <fullName evidence="2">Rhamnogalacturonan I lyase beta-sheet domain-containing protein</fullName>
    </recommendedName>
</protein>
<name>A0A1G8JPE6_9BACI</name>
<dbReference type="PANTHER" id="PTHR43118:SF1">
    <property type="entry name" value="RHAMNOGALACTURONAN LYASE (EUROFUNG)"/>
    <property type="match status" value="1"/>
</dbReference>
<evidence type="ECO:0000259" key="2">
    <source>
        <dbReference type="Pfam" id="PF18370"/>
    </source>
</evidence>
<gene>
    <name evidence="3" type="ORF">SAMN05216352_106280</name>
</gene>
<reference evidence="3 4" key="1">
    <citation type="submission" date="2016-10" db="EMBL/GenBank/DDBJ databases">
        <authorList>
            <person name="de Groot N.N."/>
        </authorList>
    </citation>
    <scope>NUCLEOTIDE SEQUENCE [LARGE SCALE GENOMIC DNA]</scope>
    <source>
        <strain evidence="4">P4B,CCM 7963,CECT 7998,DSM 25260,IBRC-M 10614,KCTC 13821</strain>
    </source>
</reference>
<dbReference type="PANTHER" id="PTHR43118">
    <property type="entry name" value="RHAMNOGALACTURONAN LYASE (EUROFUNG)"/>
    <property type="match status" value="1"/>
</dbReference>
<dbReference type="Proteomes" id="UP000199017">
    <property type="component" value="Unassembled WGS sequence"/>
</dbReference>
<dbReference type="EMBL" id="FNDU01000006">
    <property type="protein sequence ID" value="SDI33055.1"/>
    <property type="molecule type" value="Genomic_DNA"/>
</dbReference>
<dbReference type="InterPro" id="IPR013783">
    <property type="entry name" value="Ig-like_fold"/>
</dbReference>
<dbReference type="InterPro" id="IPR041624">
    <property type="entry name" value="RGI_lyase"/>
</dbReference>
<accession>A0A1G8JPE6</accession>
<feature type="domain" description="Rhamnogalacturonan I lyase beta-sheet" evidence="2">
    <location>
        <begin position="47"/>
        <end position="135"/>
    </location>
</feature>
<feature type="signal peptide" evidence="1">
    <location>
        <begin position="1"/>
        <end position="31"/>
    </location>
</feature>
<dbReference type="Gene3D" id="2.60.40.10">
    <property type="entry name" value="Immunoglobulins"/>
    <property type="match status" value="1"/>
</dbReference>
<proteinExistence type="predicted"/>
<keyword evidence="4" id="KW-1185">Reference proteome</keyword>
<dbReference type="STRING" id="930129.SAMN05216352_106280"/>
<dbReference type="AlphaFoldDB" id="A0A1G8JPE6"/>
<evidence type="ECO:0000313" key="3">
    <source>
        <dbReference type="EMBL" id="SDI33055.1"/>
    </source>
</evidence>
<sequence length="136" mass="14602">MYLKKSSLVKKVCMIALVVPLLMTGTFSTSASDWKKDEGTGNGAGVQLEYLDRGLVAASTSEGLFLSWRLLADEVTGSSGTGLTGSTFHVYRNGNKIATVEDSTNYLDKDGTDQSEYYVTAIRDGKEIDQSSSVSP</sequence>
<evidence type="ECO:0000256" key="1">
    <source>
        <dbReference type="SAM" id="SignalP"/>
    </source>
</evidence>
<organism evidence="3 4">
    <name type="scientific">Alteribacillus bidgolensis</name>
    <dbReference type="NCBI Taxonomy" id="930129"/>
    <lineage>
        <taxon>Bacteria</taxon>
        <taxon>Bacillati</taxon>
        <taxon>Bacillota</taxon>
        <taxon>Bacilli</taxon>
        <taxon>Bacillales</taxon>
        <taxon>Bacillaceae</taxon>
        <taxon>Alteribacillus</taxon>
    </lineage>
</organism>
<dbReference type="Pfam" id="PF18370">
    <property type="entry name" value="RGI_lyase"/>
    <property type="match status" value="1"/>
</dbReference>
<evidence type="ECO:0000313" key="4">
    <source>
        <dbReference type="Proteomes" id="UP000199017"/>
    </source>
</evidence>
<feature type="chain" id="PRO_5011540639" description="Rhamnogalacturonan I lyase beta-sheet domain-containing protein" evidence="1">
    <location>
        <begin position="32"/>
        <end position="136"/>
    </location>
</feature>